<accession>A0A2P8GJW0</accession>
<dbReference type="EMBL" id="PYAS01000001">
    <property type="protein sequence ID" value="PSL34248.1"/>
    <property type="molecule type" value="Genomic_DNA"/>
</dbReference>
<feature type="compositionally biased region" description="Basic residues" evidence="1">
    <location>
        <begin position="1"/>
        <end position="11"/>
    </location>
</feature>
<evidence type="ECO:0000313" key="2">
    <source>
        <dbReference type="EMBL" id="PSL34248.1"/>
    </source>
</evidence>
<organism evidence="2 3">
    <name type="scientific">Dyadobacter jiangsuensis</name>
    <dbReference type="NCBI Taxonomy" id="1591085"/>
    <lineage>
        <taxon>Bacteria</taxon>
        <taxon>Pseudomonadati</taxon>
        <taxon>Bacteroidota</taxon>
        <taxon>Cytophagia</taxon>
        <taxon>Cytophagales</taxon>
        <taxon>Spirosomataceae</taxon>
        <taxon>Dyadobacter</taxon>
    </lineage>
</organism>
<dbReference type="Proteomes" id="UP000241964">
    <property type="component" value="Unassembled WGS sequence"/>
</dbReference>
<proteinExistence type="predicted"/>
<sequence>MFTNTRTKKSKVPNAGFAEPNARFGRKNENQWELFTEPLFEVGHAVAAHKHFLRGGRGQFQL</sequence>
<keyword evidence="3" id="KW-1185">Reference proteome</keyword>
<reference evidence="2 3" key="1">
    <citation type="submission" date="2018-03" db="EMBL/GenBank/DDBJ databases">
        <title>Genomic Encyclopedia of Archaeal and Bacterial Type Strains, Phase II (KMG-II): from individual species to whole genera.</title>
        <authorList>
            <person name="Goeker M."/>
        </authorList>
    </citation>
    <scope>NUCLEOTIDE SEQUENCE [LARGE SCALE GENOMIC DNA]</scope>
    <source>
        <strain evidence="2 3">DSM 29057</strain>
    </source>
</reference>
<name>A0A2P8GJW0_9BACT</name>
<feature type="region of interest" description="Disordered" evidence="1">
    <location>
        <begin position="1"/>
        <end position="23"/>
    </location>
</feature>
<comment type="caution">
    <text evidence="2">The sequence shown here is derived from an EMBL/GenBank/DDBJ whole genome shotgun (WGS) entry which is preliminary data.</text>
</comment>
<dbReference type="AlphaFoldDB" id="A0A2P8GJW0"/>
<protein>
    <submittedName>
        <fullName evidence="2">Uncharacterized protein</fullName>
    </submittedName>
</protein>
<evidence type="ECO:0000256" key="1">
    <source>
        <dbReference type="SAM" id="MobiDB-lite"/>
    </source>
</evidence>
<gene>
    <name evidence="2" type="ORF">CLV60_101617</name>
</gene>
<evidence type="ECO:0000313" key="3">
    <source>
        <dbReference type="Proteomes" id="UP000241964"/>
    </source>
</evidence>